<accession>A0A2U2B8U5</accession>
<dbReference type="Pfam" id="PF03629">
    <property type="entry name" value="SASA"/>
    <property type="match status" value="2"/>
</dbReference>
<dbReference type="Gene3D" id="3.40.50.1110">
    <property type="entry name" value="SGNH hydrolase"/>
    <property type="match status" value="2"/>
</dbReference>
<evidence type="ECO:0000256" key="1">
    <source>
        <dbReference type="ARBA" id="ARBA00022801"/>
    </source>
</evidence>
<name>A0A2U2B8U5_9BACT</name>
<dbReference type="InterPro" id="IPR013783">
    <property type="entry name" value="Ig-like_fold"/>
</dbReference>
<feature type="chain" id="PRO_5015669855" evidence="2">
    <location>
        <begin position="23"/>
        <end position="651"/>
    </location>
</feature>
<evidence type="ECO:0000259" key="3">
    <source>
        <dbReference type="Pfam" id="PF03629"/>
    </source>
</evidence>
<feature type="domain" description="Sialate O-acetylesterase" evidence="3">
    <location>
        <begin position="410"/>
        <end position="524"/>
    </location>
</feature>
<keyword evidence="5" id="KW-1185">Reference proteome</keyword>
<dbReference type="RefSeq" id="WP_109264478.1">
    <property type="nucleotide sequence ID" value="NZ_QEWP01000007.1"/>
</dbReference>
<organism evidence="4 5">
    <name type="scientific">Marinilabilia rubra</name>
    <dbReference type="NCBI Taxonomy" id="2162893"/>
    <lineage>
        <taxon>Bacteria</taxon>
        <taxon>Pseudomonadati</taxon>
        <taxon>Bacteroidota</taxon>
        <taxon>Bacteroidia</taxon>
        <taxon>Marinilabiliales</taxon>
        <taxon>Marinilabiliaceae</taxon>
        <taxon>Marinilabilia</taxon>
    </lineage>
</organism>
<comment type="caution">
    <text evidence="4">The sequence shown here is derived from an EMBL/GenBank/DDBJ whole genome shotgun (WGS) entry which is preliminary data.</text>
</comment>
<evidence type="ECO:0000313" key="5">
    <source>
        <dbReference type="Proteomes" id="UP000244956"/>
    </source>
</evidence>
<sequence>MNNLKTFFTLFTIAFSTQLSFANVSVANIFSDNMVLQRNLNVKVWGKADPGEKLTVSFNGQKIKTKADKAGEWSVVLKPMKAGGPFNMTIQGKNEMVLRNILVGDVWLCSGQSNMQWPVFRSNNAEKEIENANHPQIRLFSVPKEISNAPRSEMSHASWQICTRESVKDFSAVGYFFGRDLQQELGVPVGLINSTWGGTCVETWTSKEAITQLPKYEDFGERIDNFDPEEVVKRDKNTLRDALGSLPENETGLEEQWMAPAYDRTDWKTMNLPAFWESKGYNLLDGIVWFSYEINLDSEDIGNKASLHLGKIANSDITWINGQKVGAMNMSGKVDRVYTIPENILKSGKNNISIRVDNKWGRGGFLSNSDKFFISLGDKVISLKGKWKFKADKVYDKFKASPNEVPGLLYNAMINPLIPYGIKGVIWYQGEANARRAKEYATTFPNMINNWRENWQQGDFPFLFVQLANFMKPKAHPGNDNWAELRESQSKTLSLNNTGMAVAIDIGEADDIHPKNKQEVGRRLMLSALKVAYGKDIVHSGPIYKSMQIKNGKAIISFDHIGSGLLVKSKHGYINEFEIAGKDKKFYWAKAEQIGDKVIVWSDKVKDPVAVRFGWSSNPSELNLYNKEGLPASPFRTDNWKGVTDGLSFDD</sequence>
<evidence type="ECO:0000256" key="2">
    <source>
        <dbReference type="SAM" id="SignalP"/>
    </source>
</evidence>
<keyword evidence="2" id="KW-0732">Signal</keyword>
<dbReference type="InterPro" id="IPR039329">
    <property type="entry name" value="SIAE"/>
</dbReference>
<dbReference type="AlphaFoldDB" id="A0A2U2B8U5"/>
<dbReference type="GO" id="GO:0005975">
    <property type="term" value="P:carbohydrate metabolic process"/>
    <property type="evidence" value="ECO:0007669"/>
    <property type="project" value="InterPro"/>
</dbReference>
<dbReference type="PANTHER" id="PTHR22901:SF0">
    <property type="entry name" value="SIALATE O-ACETYLESTERASE"/>
    <property type="match status" value="1"/>
</dbReference>
<evidence type="ECO:0000313" key="4">
    <source>
        <dbReference type="EMBL" id="PWD99485.1"/>
    </source>
</evidence>
<dbReference type="PANTHER" id="PTHR22901">
    <property type="entry name" value="SIALATE O-ACETYLESTERASE"/>
    <property type="match status" value="1"/>
</dbReference>
<dbReference type="InterPro" id="IPR005181">
    <property type="entry name" value="SASA"/>
</dbReference>
<protein>
    <submittedName>
        <fullName evidence="4">9-O-acetylesterase</fullName>
    </submittedName>
</protein>
<reference evidence="4 5" key="1">
    <citation type="submission" date="2018-05" db="EMBL/GenBank/DDBJ databases">
        <title>Marinilabilia rubrum sp. nov., isolated from saltern sediment.</title>
        <authorList>
            <person name="Zhang R."/>
        </authorList>
    </citation>
    <scope>NUCLEOTIDE SEQUENCE [LARGE SCALE GENOMIC DNA]</scope>
    <source>
        <strain evidence="4 5">WTE16</strain>
    </source>
</reference>
<dbReference type="EMBL" id="QEWP01000007">
    <property type="protein sequence ID" value="PWD99485.1"/>
    <property type="molecule type" value="Genomic_DNA"/>
</dbReference>
<dbReference type="OrthoDB" id="9816001at2"/>
<dbReference type="Gene3D" id="2.60.40.10">
    <property type="entry name" value="Immunoglobulins"/>
    <property type="match status" value="1"/>
</dbReference>
<dbReference type="Proteomes" id="UP000244956">
    <property type="component" value="Unassembled WGS sequence"/>
</dbReference>
<dbReference type="InterPro" id="IPR036514">
    <property type="entry name" value="SGNH_hydro_sf"/>
</dbReference>
<proteinExistence type="predicted"/>
<dbReference type="GO" id="GO:0001681">
    <property type="term" value="F:sialate O-acetylesterase activity"/>
    <property type="evidence" value="ECO:0007669"/>
    <property type="project" value="InterPro"/>
</dbReference>
<feature type="domain" description="Sialate O-acetylesterase" evidence="3">
    <location>
        <begin position="104"/>
        <end position="225"/>
    </location>
</feature>
<gene>
    <name evidence="4" type="ORF">DDZ16_10800</name>
</gene>
<dbReference type="InterPro" id="IPR008979">
    <property type="entry name" value="Galactose-bd-like_sf"/>
</dbReference>
<dbReference type="SUPFAM" id="SSF49785">
    <property type="entry name" value="Galactose-binding domain-like"/>
    <property type="match status" value="1"/>
</dbReference>
<dbReference type="GO" id="GO:0004553">
    <property type="term" value="F:hydrolase activity, hydrolyzing O-glycosyl compounds"/>
    <property type="evidence" value="ECO:0007669"/>
    <property type="project" value="InterPro"/>
</dbReference>
<feature type="signal peptide" evidence="2">
    <location>
        <begin position="1"/>
        <end position="22"/>
    </location>
</feature>
<keyword evidence="1" id="KW-0378">Hydrolase</keyword>
<dbReference type="SUPFAM" id="SSF52266">
    <property type="entry name" value="SGNH hydrolase"/>
    <property type="match status" value="1"/>
</dbReference>